<sequence>DSSISMTESETSNDHPQKRNKQGGPVFNEVWDYVIKHEKVPKDICQYWRNKLIDVDNAYKRNSQLQLALSSQVSDKILLRAWIMTNNPFEVIENPYIKDLFKRLNPV</sequence>
<evidence type="ECO:0000256" key="1">
    <source>
        <dbReference type="SAM" id="MobiDB-lite"/>
    </source>
</evidence>
<dbReference type="EMBL" id="CAJVQA010031989">
    <property type="protein sequence ID" value="CAG8802516.1"/>
    <property type="molecule type" value="Genomic_DNA"/>
</dbReference>
<comment type="caution">
    <text evidence="2">The sequence shown here is derived from an EMBL/GenBank/DDBJ whole genome shotgun (WGS) entry which is preliminary data.</text>
</comment>
<organism evidence="2 3">
    <name type="scientific">Cetraspora pellucida</name>
    <dbReference type="NCBI Taxonomy" id="1433469"/>
    <lineage>
        <taxon>Eukaryota</taxon>
        <taxon>Fungi</taxon>
        <taxon>Fungi incertae sedis</taxon>
        <taxon>Mucoromycota</taxon>
        <taxon>Glomeromycotina</taxon>
        <taxon>Glomeromycetes</taxon>
        <taxon>Diversisporales</taxon>
        <taxon>Gigasporaceae</taxon>
        <taxon>Cetraspora</taxon>
    </lineage>
</organism>
<gene>
    <name evidence="2" type="ORF">CPELLU_LOCUS17825</name>
</gene>
<evidence type="ECO:0000313" key="2">
    <source>
        <dbReference type="EMBL" id="CAG8802516.1"/>
    </source>
</evidence>
<feature type="region of interest" description="Disordered" evidence="1">
    <location>
        <begin position="1"/>
        <end position="24"/>
    </location>
</feature>
<feature type="non-terminal residue" evidence="2">
    <location>
        <position position="107"/>
    </location>
</feature>
<protein>
    <submittedName>
        <fullName evidence="2">10351_t:CDS:1</fullName>
    </submittedName>
</protein>
<name>A0A9N9K1H6_9GLOM</name>
<feature type="compositionally biased region" description="Polar residues" evidence="1">
    <location>
        <begin position="1"/>
        <end position="10"/>
    </location>
</feature>
<feature type="non-terminal residue" evidence="2">
    <location>
        <position position="1"/>
    </location>
</feature>
<dbReference type="OrthoDB" id="2433784at2759"/>
<keyword evidence="3" id="KW-1185">Reference proteome</keyword>
<accession>A0A9N9K1H6</accession>
<reference evidence="2" key="1">
    <citation type="submission" date="2021-06" db="EMBL/GenBank/DDBJ databases">
        <authorList>
            <person name="Kallberg Y."/>
            <person name="Tangrot J."/>
            <person name="Rosling A."/>
        </authorList>
    </citation>
    <scope>NUCLEOTIDE SEQUENCE</scope>
    <source>
        <strain evidence="2">FL966</strain>
    </source>
</reference>
<dbReference type="AlphaFoldDB" id="A0A9N9K1H6"/>
<evidence type="ECO:0000313" key="3">
    <source>
        <dbReference type="Proteomes" id="UP000789759"/>
    </source>
</evidence>
<proteinExistence type="predicted"/>
<dbReference type="Proteomes" id="UP000789759">
    <property type="component" value="Unassembled WGS sequence"/>
</dbReference>